<keyword evidence="1" id="KW-0472">Membrane</keyword>
<evidence type="ECO:0000256" key="1">
    <source>
        <dbReference type="SAM" id="Phobius"/>
    </source>
</evidence>
<evidence type="ECO:0000313" key="2">
    <source>
        <dbReference type="EMBL" id="MBX62162.1"/>
    </source>
</evidence>
<keyword evidence="1" id="KW-0812">Transmembrane</keyword>
<proteinExistence type="predicted"/>
<name>A0A2P2Q594_RHIMU</name>
<feature type="transmembrane region" description="Helical" evidence="1">
    <location>
        <begin position="41"/>
        <end position="58"/>
    </location>
</feature>
<dbReference type="AlphaFoldDB" id="A0A2P2Q594"/>
<accession>A0A2P2Q594</accession>
<organism evidence="2">
    <name type="scientific">Rhizophora mucronata</name>
    <name type="common">Asiatic mangrove</name>
    <dbReference type="NCBI Taxonomy" id="61149"/>
    <lineage>
        <taxon>Eukaryota</taxon>
        <taxon>Viridiplantae</taxon>
        <taxon>Streptophyta</taxon>
        <taxon>Embryophyta</taxon>
        <taxon>Tracheophyta</taxon>
        <taxon>Spermatophyta</taxon>
        <taxon>Magnoliopsida</taxon>
        <taxon>eudicotyledons</taxon>
        <taxon>Gunneridae</taxon>
        <taxon>Pentapetalae</taxon>
        <taxon>rosids</taxon>
        <taxon>fabids</taxon>
        <taxon>Malpighiales</taxon>
        <taxon>Rhizophoraceae</taxon>
        <taxon>Rhizophora</taxon>
    </lineage>
</organism>
<keyword evidence="1" id="KW-1133">Transmembrane helix</keyword>
<protein>
    <submittedName>
        <fullName evidence="2">Uncharacterized protein</fullName>
    </submittedName>
</protein>
<sequence>MGNLDTIIRLGNLEILFGGGDSMSASIVCCLPSLVCKVRTVLPSLFVVILICSTYLLCNHFSFRHQNFLPEENTLMFYTIFS</sequence>
<dbReference type="EMBL" id="GGEC01081678">
    <property type="protein sequence ID" value="MBX62162.1"/>
    <property type="molecule type" value="Transcribed_RNA"/>
</dbReference>
<reference evidence="2" key="1">
    <citation type="submission" date="2018-02" db="EMBL/GenBank/DDBJ databases">
        <title>Rhizophora mucronata_Transcriptome.</title>
        <authorList>
            <person name="Meera S.P."/>
            <person name="Sreeshan A."/>
            <person name="Augustine A."/>
        </authorList>
    </citation>
    <scope>NUCLEOTIDE SEQUENCE</scope>
    <source>
        <tissue evidence="2">Leaf</tissue>
    </source>
</reference>